<comment type="caution">
    <text evidence="1">The sequence shown here is derived from an EMBL/GenBank/DDBJ whole genome shotgun (WGS) entry which is preliminary data.</text>
</comment>
<dbReference type="Proteomes" id="UP001243717">
    <property type="component" value="Unassembled WGS sequence"/>
</dbReference>
<dbReference type="EMBL" id="JARXIC010000024">
    <property type="protein sequence ID" value="MDQ8195463.1"/>
    <property type="molecule type" value="Genomic_DNA"/>
</dbReference>
<evidence type="ECO:0000313" key="2">
    <source>
        <dbReference type="Proteomes" id="UP001243717"/>
    </source>
</evidence>
<evidence type="ECO:0008006" key="3">
    <source>
        <dbReference type="Google" id="ProtNLM"/>
    </source>
</evidence>
<organism evidence="1 2">
    <name type="scientific">Thalassobacterium sedimentorum</name>
    <dbReference type="NCBI Taxonomy" id="3041258"/>
    <lineage>
        <taxon>Bacteria</taxon>
        <taxon>Pseudomonadati</taxon>
        <taxon>Verrucomicrobiota</taxon>
        <taxon>Opitutia</taxon>
        <taxon>Puniceicoccales</taxon>
        <taxon>Coraliomargaritaceae</taxon>
        <taxon>Thalassobacterium</taxon>
    </lineage>
</organism>
<dbReference type="RefSeq" id="WP_308985913.1">
    <property type="nucleotide sequence ID" value="NZ_JARXIC010000024.1"/>
</dbReference>
<keyword evidence="2" id="KW-1185">Reference proteome</keyword>
<protein>
    <recommendedName>
        <fullName evidence="3">Anti-bacteriophage protein A/HamA C-terminal domain-containing protein</fullName>
    </recommendedName>
</protein>
<accession>A0ABU1AKZ0</accession>
<evidence type="ECO:0000313" key="1">
    <source>
        <dbReference type="EMBL" id="MDQ8195463.1"/>
    </source>
</evidence>
<sequence>MLITATEYTLGSAPVTGEGLAVSDHSLDESLAGPVSAAVFDDEGHGAIEALLEGVADTEFAQDTLSALLGDAREPEAWRVGEALAETYLSIHQNCNFPWPDGRDERKRSSSLPGADLVGFQREGEQERFAFGEVKTSGEQSYPPGAAYGRHGLKQQLEDLKDSRTIRDDLVKYLGHRAVSATWRGRYQAAASVYLRDPSEVRIFGILVRDVDPHEDDLRARVSSLEKDCPPATAIGLFALYLPIGRIANLGRQVMQYRELGGDS</sequence>
<proteinExistence type="predicted"/>
<reference evidence="1 2" key="1">
    <citation type="submission" date="2023-04" db="EMBL/GenBank/DDBJ databases">
        <title>A novel bacteria isolated from coastal sediment.</title>
        <authorList>
            <person name="Liu X.-J."/>
            <person name="Du Z.-J."/>
        </authorList>
    </citation>
    <scope>NUCLEOTIDE SEQUENCE [LARGE SCALE GENOMIC DNA]</scope>
    <source>
        <strain evidence="1 2">SDUM461004</strain>
    </source>
</reference>
<gene>
    <name evidence="1" type="ORF">QEH59_13590</name>
</gene>
<name>A0ABU1AKZ0_9BACT</name>